<dbReference type="AlphaFoldDB" id="A0A437CML9"/>
<reference evidence="2 3" key="2">
    <citation type="submission" date="2019-01" db="EMBL/GenBank/DDBJ databases">
        <title>A chromosome length genome reference of the Java medaka (oryzias javanicus).</title>
        <authorList>
            <person name="Herpin A."/>
            <person name="Takehana Y."/>
            <person name="Naruse K."/>
            <person name="Ansai S."/>
            <person name="Kawaguchi M."/>
        </authorList>
    </citation>
    <scope>NUCLEOTIDE SEQUENCE [LARGE SCALE GENOMIC DNA]</scope>
    <source>
        <strain evidence="2">RS831</strain>
        <tissue evidence="2">Whole body</tissue>
    </source>
</reference>
<feature type="region of interest" description="Disordered" evidence="1">
    <location>
        <begin position="78"/>
        <end position="98"/>
    </location>
</feature>
<sequence length="132" mass="14628">MPSTYGFETARRLPCVWLSMRKTVKVGDIHMLKSQVPKLKCVCVNPPRVYPIRDKIRPGRPYTADGAGVSKKSLECKAAEGRKRSEQDRCRNGHQTGGSGVLEEHEADSCWSCCAGTLASTLFSHIWSMTSL</sequence>
<name>A0A437CML9_ORYJA</name>
<gene>
    <name evidence="2" type="ORF">OJAV_G00138510</name>
</gene>
<dbReference type="EMBL" id="CM012450">
    <property type="protein sequence ID" value="RVE63653.1"/>
    <property type="molecule type" value="Genomic_DNA"/>
</dbReference>
<keyword evidence="3" id="KW-1185">Reference proteome</keyword>
<organism evidence="2 3">
    <name type="scientific">Oryzias javanicus</name>
    <name type="common">Javanese ricefish</name>
    <name type="synonym">Aplocheilus javanicus</name>
    <dbReference type="NCBI Taxonomy" id="123683"/>
    <lineage>
        <taxon>Eukaryota</taxon>
        <taxon>Metazoa</taxon>
        <taxon>Chordata</taxon>
        <taxon>Craniata</taxon>
        <taxon>Vertebrata</taxon>
        <taxon>Euteleostomi</taxon>
        <taxon>Actinopterygii</taxon>
        <taxon>Neopterygii</taxon>
        <taxon>Teleostei</taxon>
        <taxon>Neoteleostei</taxon>
        <taxon>Acanthomorphata</taxon>
        <taxon>Ovalentaria</taxon>
        <taxon>Atherinomorphae</taxon>
        <taxon>Beloniformes</taxon>
        <taxon>Adrianichthyidae</taxon>
        <taxon>Oryziinae</taxon>
        <taxon>Oryzias</taxon>
    </lineage>
</organism>
<feature type="compositionally biased region" description="Basic and acidic residues" evidence="1">
    <location>
        <begin position="78"/>
        <end position="91"/>
    </location>
</feature>
<dbReference type="Proteomes" id="UP000283210">
    <property type="component" value="Chromosome 14"/>
</dbReference>
<protein>
    <submittedName>
        <fullName evidence="2">Uncharacterized protein</fullName>
    </submittedName>
</protein>
<reference evidence="2 3" key="1">
    <citation type="submission" date="2018-11" db="EMBL/GenBank/DDBJ databases">
        <authorList>
            <person name="Lopez-Roques C."/>
            <person name="Donnadieu C."/>
            <person name="Bouchez O."/>
            <person name="Klopp C."/>
            <person name="Cabau C."/>
            <person name="Zahm M."/>
        </authorList>
    </citation>
    <scope>NUCLEOTIDE SEQUENCE [LARGE SCALE GENOMIC DNA]</scope>
    <source>
        <strain evidence="2">RS831</strain>
        <tissue evidence="2">Whole body</tissue>
    </source>
</reference>
<evidence type="ECO:0000256" key="1">
    <source>
        <dbReference type="SAM" id="MobiDB-lite"/>
    </source>
</evidence>
<evidence type="ECO:0000313" key="2">
    <source>
        <dbReference type="EMBL" id="RVE63653.1"/>
    </source>
</evidence>
<accession>A0A437CML9</accession>
<evidence type="ECO:0000313" key="3">
    <source>
        <dbReference type="Proteomes" id="UP000283210"/>
    </source>
</evidence>
<proteinExistence type="predicted"/>